<dbReference type="GO" id="GO:0003676">
    <property type="term" value="F:nucleic acid binding"/>
    <property type="evidence" value="ECO:0007669"/>
    <property type="project" value="InterPro"/>
</dbReference>
<reference evidence="1 2" key="1">
    <citation type="submission" date="2019-07" db="EMBL/GenBank/DDBJ databases">
        <title>Genomics analysis of Aphanomyces spp. identifies a new class of oomycete effector associated with host adaptation.</title>
        <authorList>
            <person name="Gaulin E."/>
        </authorList>
    </citation>
    <scope>NUCLEOTIDE SEQUENCE [LARGE SCALE GENOMIC DNA]</scope>
    <source>
        <strain evidence="1 2">ATCC 201684</strain>
    </source>
</reference>
<dbReference type="InterPro" id="IPR036397">
    <property type="entry name" value="RNaseH_sf"/>
</dbReference>
<dbReference type="AlphaFoldDB" id="A0A6G0WS91"/>
<gene>
    <name evidence="1" type="ORF">Ae201684_012321</name>
</gene>
<dbReference type="VEuPathDB" id="FungiDB:AeMF1_014253"/>
<name>A0A6G0WS91_9STRA</name>
<dbReference type="Gene3D" id="3.30.420.10">
    <property type="entry name" value="Ribonuclease H-like superfamily/Ribonuclease H"/>
    <property type="match status" value="1"/>
</dbReference>
<dbReference type="EMBL" id="VJMJ01000155">
    <property type="protein sequence ID" value="KAF0730323.1"/>
    <property type="molecule type" value="Genomic_DNA"/>
</dbReference>
<dbReference type="Proteomes" id="UP000481153">
    <property type="component" value="Unassembled WGS sequence"/>
</dbReference>
<dbReference type="PANTHER" id="PTHR33939">
    <property type="entry name" value="PROTEIN CBG22215"/>
    <property type="match status" value="1"/>
</dbReference>
<keyword evidence="2" id="KW-1185">Reference proteome</keyword>
<protein>
    <recommendedName>
        <fullName evidence="3">Tc1-like transposase DDE domain-containing protein</fullName>
    </recommendedName>
</protein>
<organism evidence="1 2">
    <name type="scientific">Aphanomyces euteiches</name>
    <dbReference type="NCBI Taxonomy" id="100861"/>
    <lineage>
        <taxon>Eukaryota</taxon>
        <taxon>Sar</taxon>
        <taxon>Stramenopiles</taxon>
        <taxon>Oomycota</taxon>
        <taxon>Saprolegniomycetes</taxon>
        <taxon>Saprolegniales</taxon>
        <taxon>Verrucalvaceae</taxon>
        <taxon>Aphanomyces</taxon>
    </lineage>
</organism>
<proteinExistence type="predicted"/>
<dbReference type="PANTHER" id="PTHR33939:SF1">
    <property type="entry name" value="DUF4371 DOMAIN-CONTAINING PROTEIN"/>
    <property type="match status" value="1"/>
</dbReference>
<sequence length="109" mass="12318">MAQRTGHTVMYTPPHHSNLQPIETVWANVKGYVGRRYVKGKTTFKDVLTRLESAFLSLTSSSIYDCIRKANNELFKLHEYIRSQDALDDSLTVADEDESEVSFSGSSDN</sequence>
<evidence type="ECO:0000313" key="1">
    <source>
        <dbReference type="EMBL" id="KAF0730323.1"/>
    </source>
</evidence>
<comment type="caution">
    <text evidence="1">The sequence shown here is derived from an EMBL/GenBank/DDBJ whole genome shotgun (WGS) entry which is preliminary data.</text>
</comment>
<evidence type="ECO:0000313" key="2">
    <source>
        <dbReference type="Proteomes" id="UP000481153"/>
    </source>
</evidence>
<accession>A0A6G0WS91</accession>
<evidence type="ECO:0008006" key="3">
    <source>
        <dbReference type="Google" id="ProtNLM"/>
    </source>
</evidence>